<dbReference type="AlphaFoldDB" id="A0AAF1KAS8"/>
<evidence type="ECO:0000256" key="2">
    <source>
        <dbReference type="SAM" id="SignalP"/>
    </source>
</evidence>
<keyword evidence="1 2" id="KW-0732">Signal</keyword>
<feature type="chain" id="PRO_5041976465" evidence="2">
    <location>
        <begin position="23"/>
        <end position="142"/>
    </location>
</feature>
<evidence type="ECO:0000259" key="3">
    <source>
        <dbReference type="Pfam" id="PF13778"/>
    </source>
</evidence>
<name>A0AAF1KAS8_9HYPH</name>
<keyword evidence="4" id="KW-0614">Plasmid</keyword>
<reference evidence="4 5" key="1">
    <citation type="journal article" date="2018" name="Sci. Rep.">
        <title>Rhizobium tumorigenes sp. nov., a novel plant tumorigenic bacterium isolated from cane gall tumors on thornless blackberry.</title>
        <authorList>
            <person name="Kuzmanovi N."/>
            <person name="Smalla K."/>
            <person name="Gronow S."/>
            <person name="PuBawska J."/>
        </authorList>
    </citation>
    <scope>NUCLEOTIDE SEQUENCE [LARGE SCALE GENOMIC DNA]</scope>
    <source>
        <strain evidence="5">1078</strain>
        <plasmid evidence="4">pRt1078</plasmid>
    </source>
</reference>
<sequence length="142" mass="15395">MKTVIIASAIAVASVMASQASATMDELAKYEWKNRVVVLFGRSGNQKLARQVEMLKSHQKDLASRDMVVITVIGDEVRPVYGDATGVDARKLRQQAGIEGNAFQAVLIGKDGGVKLRSSEVVTDEAMFGLIDRMPMRKNGQG</sequence>
<dbReference type="Pfam" id="PF13778">
    <property type="entry name" value="DUF4174"/>
    <property type="match status" value="1"/>
</dbReference>
<feature type="signal peptide" evidence="2">
    <location>
        <begin position="1"/>
        <end position="22"/>
    </location>
</feature>
<reference evidence="5" key="2">
    <citation type="journal article" date="2023" name="MicrobiologyOpen">
        <title>Genomics of the tumorigenes clade of the family Rhizobiaceae and description of Rhizobium rhododendri sp. nov.</title>
        <authorList>
            <person name="Kuzmanovic N."/>
            <person name="diCenzo G.C."/>
            <person name="Bunk B."/>
            <person name="Sproeer C."/>
            <person name="Fruehling A."/>
            <person name="Neumann-Schaal M."/>
            <person name="Overmann J."/>
            <person name="Smalla K."/>
        </authorList>
    </citation>
    <scope>NUCLEOTIDE SEQUENCE [LARGE SCALE GENOMIC DNA]</scope>
    <source>
        <strain evidence="5">1078</strain>
        <plasmid evidence="5">pRt1078</plasmid>
    </source>
</reference>
<proteinExistence type="predicted"/>
<geneLocation type="plasmid" evidence="4 5">
    <name>pRt1078</name>
</geneLocation>
<dbReference type="Proteomes" id="UP000249499">
    <property type="component" value="Plasmid pRt1078"/>
</dbReference>
<dbReference type="KEGG" id="rtu:PR017_18145"/>
<evidence type="ECO:0000313" key="5">
    <source>
        <dbReference type="Proteomes" id="UP000249499"/>
    </source>
</evidence>
<dbReference type="EMBL" id="CP117256">
    <property type="protein sequence ID" value="WFR97834.1"/>
    <property type="molecule type" value="Genomic_DNA"/>
</dbReference>
<evidence type="ECO:0000256" key="1">
    <source>
        <dbReference type="ARBA" id="ARBA00022729"/>
    </source>
</evidence>
<accession>A0AAF1KAS8</accession>
<organism evidence="4 5">
    <name type="scientific">Rhizobium tumorigenes</name>
    <dbReference type="NCBI Taxonomy" id="2041385"/>
    <lineage>
        <taxon>Bacteria</taxon>
        <taxon>Pseudomonadati</taxon>
        <taxon>Pseudomonadota</taxon>
        <taxon>Alphaproteobacteria</taxon>
        <taxon>Hyphomicrobiales</taxon>
        <taxon>Rhizobiaceae</taxon>
        <taxon>Rhizobium/Agrobacterium group</taxon>
        <taxon>Rhizobium</taxon>
    </lineage>
</organism>
<keyword evidence="5" id="KW-1185">Reference proteome</keyword>
<protein>
    <submittedName>
        <fullName evidence="4">DUF4174 domain-containing protein</fullName>
    </submittedName>
</protein>
<dbReference type="RefSeq" id="WP_111217346.1">
    <property type="nucleotide sequence ID" value="NZ_CP117256.1"/>
</dbReference>
<feature type="domain" description="DUF4174" evidence="3">
    <location>
        <begin position="27"/>
        <end position="139"/>
    </location>
</feature>
<gene>
    <name evidence="4" type="ORF">PR017_18145</name>
</gene>
<evidence type="ECO:0000313" key="4">
    <source>
        <dbReference type="EMBL" id="WFR97834.1"/>
    </source>
</evidence>
<dbReference type="InterPro" id="IPR025232">
    <property type="entry name" value="DUF4174"/>
</dbReference>